<name>A0A2P7N1H8_9CYAN</name>
<evidence type="ECO:0000256" key="9">
    <source>
        <dbReference type="SAM" id="Phobius"/>
    </source>
</evidence>
<dbReference type="RefSeq" id="WP_106501521.1">
    <property type="nucleotide sequence ID" value="NZ_PXXO01000001.1"/>
</dbReference>
<evidence type="ECO:0000256" key="6">
    <source>
        <dbReference type="ARBA" id="ARBA00022989"/>
    </source>
</evidence>
<feature type="domain" description="Cation/H+ exchanger transmembrane" evidence="10">
    <location>
        <begin position="29"/>
        <end position="434"/>
    </location>
</feature>
<sequence length="447" mass="46864">MIAPLFAQAPGLSGVPLEGQLLFIGLLFLGTLAISRFSVQIGIPAILGVLLLGLAINIQSLNVTHEQAESLHVFALALLLFYAGLKTDIKTIRGFLEYGLALAVGGVAIATGLLAALIWLLSSAGGNQLAPGLSDAMPLGAALLIAACLGSTDAGATINVLSSVRHLVPERLKHLLEFESSVNDPTALLLFGLIVGLFSTSSAGASLEQAAPVGVMLNGLRSFVQQVGGGLVIGALFGYVAKFVINELAHDRSQLLIVAMSIAFVDYGCSYFLGGSGLISVYITGVMMTNMIYRQADINHESIQEVLLPFNTMAEICIFLIFGLLVNPSSLLPALPVGLITAAVLMLVVRPISVLVFQPLSPFRWKDSVLVSWCGLRGAVPLALSYSAVDQISQLRGVDPGSVVALAHNAQSIVFVVVLINLLAQGLTLPRLCRRLNLISAPPEAVG</sequence>
<dbReference type="PANTHER" id="PTHR32507:SF7">
    <property type="entry name" value="K(+)_H(+) ANTIPORTER NHAP2"/>
    <property type="match status" value="1"/>
</dbReference>
<dbReference type="GO" id="GO:1902600">
    <property type="term" value="P:proton transmembrane transport"/>
    <property type="evidence" value="ECO:0007669"/>
    <property type="project" value="InterPro"/>
</dbReference>
<feature type="transmembrane region" description="Helical" evidence="9">
    <location>
        <begin position="223"/>
        <end position="241"/>
    </location>
</feature>
<keyword evidence="5 9" id="KW-0812">Transmembrane</keyword>
<dbReference type="InterPro" id="IPR006153">
    <property type="entry name" value="Cation/H_exchanger_TM"/>
</dbReference>
<dbReference type="GO" id="GO:0005886">
    <property type="term" value="C:plasma membrane"/>
    <property type="evidence" value="ECO:0007669"/>
    <property type="project" value="UniProtKB-SubCell"/>
</dbReference>
<comment type="subcellular location">
    <subcellularLocation>
        <location evidence="1">Cell membrane</location>
        <topology evidence="1">Multi-pass membrane protein</topology>
    </subcellularLocation>
</comment>
<evidence type="ECO:0000256" key="7">
    <source>
        <dbReference type="ARBA" id="ARBA00023065"/>
    </source>
</evidence>
<evidence type="ECO:0000256" key="8">
    <source>
        <dbReference type="ARBA" id="ARBA00023136"/>
    </source>
</evidence>
<feature type="transmembrane region" description="Helical" evidence="9">
    <location>
        <begin position="182"/>
        <end position="203"/>
    </location>
</feature>
<feature type="transmembrane region" description="Helical" evidence="9">
    <location>
        <begin position="99"/>
        <end position="121"/>
    </location>
</feature>
<dbReference type="InterPro" id="IPR038770">
    <property type="entry name" value="Na+/solute_symporter_sf"/>
</dbReference>
<dbReference type="EMBL" id="PXXO01000001">
    <property type="protein sequence ID" value="PSJ07335.1"/>
    <property type="molecule type" value="Genomic_DNA"/>
</dbReference>
<dbReference type="Proteomes" id="UP000243002">
    <property type="component" value="Unassembled WGS sequence"/>
</dbReference>
<dbReference type="PANTHER" id="PTHR32507">
    <property type="entry name" value="NA(+)/H(+) ANTIPORTER 1"/>
    <property type="match status" value="1"/>
</dbReference>
<reference evidence="11 12" key="1">
    <citation type="journal article" date="2018" name="Environ. Microbiol.">
        <title>Ecological and genomic features of two widespread freshwater picocyanobacteria.</title>
        <authorList>
            <person name="Cabello-Yeves P.J."/>
            <person name="Picazo A."/>
            <person name="Camacho A."/>
            <person name="Callieri C."/>
            <person name="Rosselli R."/>
            <person name="Roda-Garcia J.J."/>
            <person name="Coutinho F.H."/>
            <person name="Rodriguez-Valera F."/>
        </authorList>
    </citation>
    <scope>NUCLEOTIDE SEQUENCE [LARGE SCALE GENOMIC DNA]</scope>
    <source>
        <strain evidence="11 12">Tous</strain>
    </source>
</reference>
<keyword evidence="6 9" id="KW-1133">Transmembrane helix</keyword>
<accession>A0A2P7N1H8</accession>
<feature type="transmembrane region" description="Helical" evidence="9">
    <location>
        <begin position="308"/>
        <end position="326"/>
    </location>
</feature>
<protein>
    <submittedName>
        <fullName evidence="11">Sodium:proton antiporter</fullName>
    </submittedName>
</protein>
<evidence type="ECO:0000259" key="10">
    <source>
        <dbReference type="Pfam" id="PF00999"/>
    </source>
</evidence>
<feature type="transmembrane region" description="Helical" evidence="9">
    <location>
        <begin position="41"/>
        <end position="58"/>
    </location>
</feature>
<keyword evidence="7" id="KW-0406">Ion transport</keyword>
<feature type="transmembrane region" description="Helical" evidence="9">
    <location>
        <begin position="409"/>
        <end position="429"/>
    </location>
</feature>
<feature type="transmembrane region" description="Helical" evidence="9">
    <location>
        <begin position="15"/>
        <end position="34"/>
    </location>
</feature>
<keyword evidence="12" id="KW-1185">Reference proteome</keyword>
<feature type="transmembrane region" description="Helical" evidence="9">
    <location>
        <begin position="369"/>
        <end position="389"/>
    </location>
</feature>
<dbReference type="OrthoDB" id="9810759at2"/>
<keyword evidence="4" id="KW-1003">Cell membrane</keyword>
<feature type="transmembrane region" description="Helical" evidence="9">
    <location>
        <begin position="70"/>
        <end position="87"/>
    </location>
</feature>
<proteinExistence type="predicted"/>
<evidence type="ECO:0000313" key="12">
    <source>
        <dbReference type="Proteomes" id="UP000243002"/>
    </source>
</evidence>
<gene>
    <name evidence="11" type="ORF">C7K55_00925</name>
</gene>
<evidence type="ECO:0000256" key="1">
    <source>
        <dbReference type="ARBA" id="ARBA00004651"/>
    </source>
</evidence>
<keyword evidence="8 9" id="KW-0472">Membrane</keyword>
<feature type="transmembrane region" description="Helical" evidence="9">
    <location>
        <begin position="332"/>
        <end position="357"/>
    </location>
</feature>
<keyword evidence="3" id="KW-0050">Antiport</keyword>
<dbReference type="Pfam" id="PF00999">
    <property type="entry name" value="Na_H_Exchanger"/>
    <property type="match status" value="1"/>
</dbReference>
<dbReference type="AlphaFoldDB" id="A0A2P7N1H8"/>
<evidence type="ECO:0000256" key="5">
    <source>
        <dbReference type="ARBA" id="ARBA00022692"/>
    </source>
</evidence>
<keyword evidence="2" id="KW-0813">Transport</keyword>
<organism evidence="11 12">
    <name type="scientific">Cyanobium usitatum str. Tous</name>
    <dbReference type="NCBI Taxonomy" id="2116684"/>
    <lineage>
        <taxon>Bacteria</taxon>
        <taxon>Bacillati</taxon>
        <taxon>Cyanobacteriota</taxon>
        <taxon>Cyanophyceae</taxon>
        <taxon>Synechococcales</taxon>
        <taxon>Prochlorococcaceae</taxon>
        <taxon>Cyanobium</taxon>
    </lineage>
</organism>
<dbReference type="GO" id="GO:0015297">
    <property type="term" value="F:antiporter activity"/>
    <property type="evidence" value="ECO:0007669"/>
    <property type="project" value="UniProtKB-KW"/>
</dbReference>
<evidence type="ECO:0000256" key="4">
    <source>
        <dbReference type="ARBA" id="ARBA00022475"/>
    </source>
</evidence>
<evidence type="ECO:0000256" key="3">
    <source>
        <dbReference type="ARBA" id="ARBA00022449"/>
    </source>
</evidence>
<evidence type="ECO:0000256" key="2">
    <source>
        <dbReference type="ARBA" id="ARBA00022448"/>
    </source>
</evidence>
<dbReference type="Gene3D" id="1.20.1530.20">
    <property type="match status" value="1"/>
</dbReference>
<evidence type="ECO:0000313" key="11">
    <source>
        <dbReference type="EMBL" id="PSJ07335.1"/>
    </source>
</evidence>
<comment type="caution">
    <text evidence="11">The sequence shown here is derived from an EMBL/GenBank/DDBJ whole genome shotgun (WGS) entry which is preliminary data.</text>
</comment>